<accession>A0A0G1VW78</accession>
<sequence>MTKLIDNKIVIVKRKTRLDDLIGRYNTIGQARFYIEHLGARFDDYELEHAKYYQSLSKIRTDISSFAKTHVLDRGYLPNFIFAPNDIVVVVGQDGLVANTLKYLNGQLTIGVNPDPERWDGVLLPFDTTNIVDVIHEVIAGRRSIKTVTLAMVSLQNGQRLLAVNDFFIGHKSHSSARYSITFANKTEQQSSSGIIVSTGLGSSGWLKSVLAGASGIVNTVSNSNLKIKQKRPTPWDANYLTFSVREPFPSKTTGTDLVFGKVPADSALTISSMMGENGVIFSDGIENDFLDFNSGTIARISLSEMKGRLVV</sequence>
<dbReference type="PATRIC" id="fig|1618448.3.peg.957"/>
<dbReference type="AlphaFoldDB" id="A0A0G1VW78"/>
<dbReference type="GO" id="GO:0019674">
    <property type="term" value="P:NAD+ metabolic process"/>
    <property type="evidence" value="ECO:0007669"/>
    <property type="project" value="InterPro"/>
</dbReference>
<evidence type="ECO:0008006" key="3">
    <source>
        <dbReference type="Google" id="ProtNLM"/>
    </source>
</evidence>
<reference evidence="1 2" key="1">
    <citation type="journal article" date="2015" name="Nature">
        <title>rRNA introns, odd ribosomes, and small enigmatic genomes across a large radiation of phyla.</title>
        <authorList>
            <person name="Brown C.T."/>
            <person name="Hug L.A."/>
            <person name="Thomas B.C."/>
            <person name="Sharon I."/>
            <person name="Castelle C.J."/>
            <person name="Singh A."/>
            <person name="Wilkins M.J."/>
            <person name="Williams K.H."/>
            <person name="Banfield J.F."/>
        </authorList>
    </citation>
    <scope>NUCLEOTIDE SEQUENCE [LARGE SCALE GENOMIC DNA]</scope>
</reference>
<name>A0A0G1VW78_9BACT</name>
<dbReference type="InterPro" id="IPR017437">
    <property type="entry name" value="ATP-NAD_kinase_PpnK-typ_C"/>
</dbReference>
<gene>
    <name evidence="1" type="ORF">UY48_C0034G0005</name>
</gene>
<dbReference type="SUPFAM" id="SSF111331">
    <property type="entry name" value="NAD kinase/diacylglycerol kinase-like"/>
    <property type="match status" value="1"/>
</dbReference>
<comment type="caution">
    <text evidence="1">The sequence shown here is derived from an EMBL/GenBank/DDBJ whole genome shotgun (WGS) entry which is preliminary data.</text>
</comment>
<dbReference type="Gene3D" id="2.60.200.30">
    <property type="entry name" value="Probable inorganic polyphosphate/atp-NAD kinase, domain 2"/>
    <property type="match status" value="1"/>
</dbReference>
<evidence type="ECO:0000313" key="2">
    <source>
        <dbReference type="Proteomes" id="UP000034588"/>
    </source>
</evidence>
<dbReference type="InterPro" id="IPR016064">
    <property type="entry name" value="NAD/diacylglycerol_kinase_sf"/>
</dbReference>
<dbReference type="Proteomes" id="UP000034588">
    <property type="component" value="Unassembled WGS sequence"/>
</dbReference>
<dbReference type="EMBL" id="LCQD01000034">
    <property type="protein sequence ID" value="KKW10575.1"/>
    <property type="molecule type" value="Genomic_DNA"/>
</dbReference>
<dbReference type="GO" id="GO:0003951">
    <property type="term" value="F:NAD+ kinase activity"/>
    <property type="evidence" value="ECO:0007669"/>
    <property type="project" value="InterPro"/>
</dbReference>
<protein>
    <recommendedName>
        <fullName evidence="3">Sugar kinase</fullName>
    </recommendedName>
</protein>
<organism evidence="1 2">
    <name type="scientific">Candidatus Gottesmanbacteria bacterium GW2011_GWB1_49_7</name>
    <dbReference type="NCBI Taxonomy" id="1618448"/>
    <lineage>
        <taxon>Bacteria</taxon>
        <taxon>Candidatus Gottesmaniibacteriota</taxon>
    </lineage>
</organism>
<proteinExistence type="predicted"/>
<evidence type="ECO:0000313" key="1">
    <source>
        <dbReference type="EMBL" id="KKW10575.1"/>
    </source>
</evidence>